<keyword evidence="3 8" id="KW-0489">Methyltransferase</keyword>
<evidence type="ECO:0000256" key="2">
    <source>
        <dbReference type="ARBA" id="ARBA00022573"/>
    </source>
</evidence>
<protein>
    <submittedName>
        <fullName evidence="8">Precorrin-2 C(20)-methyltransferase</fullName>
    </submittedName>
</protein>
<dbReference type="InterPro" id="IPR014777">
    <property type="entry name" value="4pyrrole_Mease_sub1"/>
</dbReference>
<dbReference type="GO" id="GO:0009236">
    <property type="term" value="P:cobalamin biosynthetic process"/>
    <property type="evidence" value="ECO:0007669"/>
    <property type="project" value="UniProtKB-UniRule"/>
</dbReference>
<keyword evidence="5" id="KW-0949">S-adenosyl-L-methionine</keyword>
<dbReference type="InterPro" id="IPR035996">
    <property type="entry name" value="4pyrrol_Methylase_sf"/>
</dbReference>
<evidence type="ECO:0000313" key="8">
    <source>
        <dbReference type="EMBL" id="TNJ37095.1"/>
    </source>
</evidence>
<dbReference type="InterPro" id="IPR000878">
    <property type="entry name" value="4pyrrol_Mease"/>
</dbReference>
<evidence type="ECO:0000256" key="1">
    <source>
        <dbReference type="ARBA" id="ARBA00004953"/>
    </source>
</evidence>
<dbReference type="SUPFAM" id="SSF53790">
    <property type="entry name" value="Tetrapyrrole methylase"/>
    <property type="match status" value="1"/>
</dbReference>
<evidence type="ECO:0000256" key="3">
    <source>
        <dbReference type="ARBA" id="ARBA00022603"/>
    </source>
</evidence>
<reference evidence="8 9" key="1">
    <citation type="submission" date="2019-05" db="EMBL/GenBank/DDBJ databases">
        <title>Draft Whole-Genome sequence of the green sulfur bacterium Prosthecochloris vibrioformis DSM 260.</title>
        <authorList>
            <person name="Meyer T.E."/>
            <person name="Kyndt J.A."/>
        </authorList>
    </citation>
    <scope>NUCLEOTIDE SEQUENCE [LARGE SCALE GENOMIC DNA]</scope>
    <source>
        <strain evidence="8 9">DSM 260</strain>
    </source>
</reference>
<keyword evidence="9" id="KW-1185">Reference proteome</keyword>
<dbReference type="GO" id="GO:0030788">
    <property type="term" value="F:precorrin-2 C20-methyltransferase activity"/>
    <property type="evidence" value="ECO:0007669"/>
    <property type="project" value="InterPro"/>
</dbReference>
<comment type="pathway">
    <text evidence="1">Cofactor biosynthesis; adenosylcobalamin biosynthesis.</text>
</comment>
<sequence length="248" mass="26843">MHAEKGRLYGVSLGPGDPGLVTLNALRVLEEADSVWFPATPGQGGGRSSIALDILRSCGIDERKCRGIELSMSSDRSHAEQAYARSWLLMQEELLEQKSVAVVTVGDAGMYSTVTPILEHAAAAGRPYRIVAGVPAFLAAGAAAGLPLAAHAERLTILARVGSVDEIDRVLDREKGTVVVMKLSTVRDQLVPWLEKRRPDFFYAEKIGMPGEFITSRVEELCARTIPYFSLLVCSRYGRVASSVEGKL</sequence>
<accession>A0A5C4S1E4</accession>
<dbReference type="Gene3D" id="3.40.1010.10">
    <property type="entry name" value="Cobalt-precorrin-4 Transmethylase, Domain 1"/>
    <property type="match status" value="1"/>
</dbReference>
<comment type="caution">
    <text evidence="8">The sequence shown here is derived from an EMBL/GenBank/DDBJ whole genome shotgun (WGS) entry which is preliminary data.</text>
</comment>
<dbReference type="Gene3D" id="3.30.950.10">
    <property type="entry name" value="Methyltransferase, Cobalt-precorrin-4 Transmethylase, Domain 2"/>
    <property type="match status" value="1"/>
</dbReference>
<dbReference type="CDD" id="cd11645">
    <property type="entry name" value="Precorrin_2_C20_MT"/>
    <property type="match status" value="1"/>
</dbReference>
<evidence type="ECO:0000256" key="6">
    <source>
        <dbReference type="PIRNR" id="PIRNR036427"/>
    </source>
</evidence>
<dbReference type="PANTHER" id="PTHR43467:SF2">
    <property type="entry name" value="COBALT-PRECORRIN-2 C(20)-METHYLTRANSFERASE"/>
    <property type="match status" value="1"/>
</dbReference>
<gene>
    <name evidence="8" type="ORF">FGF68_04755</name>
</gene>
<organism evidence="8 9">
    <name type="scientific">Prosthecochloris vibrioformis</name>
    <name type="common">Chlorobium vibrioforme</name>
    <dbReference type="NCBI Taxonomy" id="1098"/>
    <lineage>
        <taxon>Bacteria</taxon>
        <taxon>Pseudomonadati</taxon>
        <taxon>Chlorobiota</taxon>
        <taxon>Chlorobiia</taxon>
        <taxon>Chlorobiales</taxon>
        <taxon>Chlorobiaceae</taxon>
        <taxon>Prosthecochloris</taxon>
    </lineage>
</organism>
<dbReference type="AlphaFoldDB" id="A0A5C4S1E4"/>
<comment type="similarity">
    <text evidence="6">Belongs to the precorrin methyltransferase family.</text>
</comment>
<evidence type="ECO:0000256" key="5">
    <source>
        <dbReference type="ARBA" id="ARBA00022691"/>
    </source>
</evidence>
<name>A0A5C4S1E4_PROVB</name>
<dbReference type="PANTHER" id="PTHR43467">
    <property type="entry name" value="COBALT-PRECORRIN-2 C(20)-METHYLTRANSFERASE"/>
    <property type="match status" value="1"/>
</dbReference>
<dbReference type="PIRSF" id="PIRSF036427">
    <property type="entry name" value="Precrrn-2_mtase"/>
    <property type="match status" value="1"/>
</dbReference>
<dbReference type="Pfam" id="PF00590">
    <property type="entry name" value="TP_methylase"/>
    <property type="match status" value="1"/>
</dbReference>
<dbReference type="EMBL" id="VDCI01000003">
    <property type="protein sequence ID" value="TNJ37095.1"/>
    <property type="molecule type" value="Genomic_DNA"/>
</dbReference>
<evidence type="ECO:0000313" key="9">
    <source>
        <dbReference type="Proteomes" id="UP000309544"/>
    </source>
</evidence>
<feature type="domain" description="Tetrapyrrole methylase" evidence="7">
    <location>
        <begin position="7"/>
        <end position="220"/>
    </location>
</feature>
<evidence type="ECO:0000256" key="4">
    <source>
        <dbReference type="ARBA" id="ARBA00022679"/>
    </source>
</evidence>
<evidence type="ECO:0000259" key="7">
    <source>
        <dbReference type="Pfam" id="PF00590"/>
    </source>
</evidence>
<keyword evidence="2" id="KW-0169">Cobalamin biosynthesis</keyword>
<dbReference type="GO" id="GO:0032259">
    <property type="term" value="P:methylation"/>
    <property type="evidence" value="ECO:0007669"/>
    <property type="project" value="UniProtKB-KW"/>
</dbReference>
<dbReference type="InterPro" id="IPR012382">
    <property type="entry name" value="CobI/CbiL"/>
</dbReference>
<dbReference type="Proteomes" id="UP000309544">
    <property type="component" value="Unassembled WGS sequence"/>
</dbReference>
<keyword evidence="4 8" id="KW-0808">Transferase</keyword>
<proteinExistence type="inferred from homology"/>
<dbReference type="InterPro" id="IPR014776">
    <property type="entry name" value="4pyrrole_Mease_sub2"/>
</dbReference>